<name>A0A7W7DCK5_9ACTN</name>
<dbReference type="RefSeq" id="WP_184882982.1">
    <property type="nucleotide sequence ID" value="NZ_BOOV01000005.1"/>
</dbReference>
<reference evidence="1 2" key="1">
    <citation type="submission" date="2020-08" db="EMBL/GenBank/DDBJ databases">
        <title>Sequencing the genomes of 1000 actinobacteria strains.</title>
        <authorList>
            <person name="Klenk H.-P."/>
        </authorList>
    </citation>
    <scope>NUCLEOTIDE SEQUENCE [LARGE SCALE GENOMIC DNA]</scope>
    <source>
        <strain evidence="1 2">DSM 45784</strain>
    </source>
</reference>
<sequence>MKIRTIHLDDEGLPSSLKLTMTVAEAAFLTRVIGRMNVNEITHVGMTQESYGELAGLFNRFYDGGVHDFPTPAPHEGI</sequence>
<accession>A0A7W7DCK5</accession>
<dbReference type="Proteomes" id="UP000542210">
    <property type="component" value="Unassembled WGS sequence"/>
</dbReference>
<proteinExistence type="predicted"/>
<protein>
    <submittedName>
        <fullName evidence="1">Uncharacterized protein</fullName>
    </submittedName>
</protein>
<comment type="caution">
    <text evidence="1">The sequence shown here is derived from an EMBL/GenBank/DDBJ whole genome shotgun (WGS) entry which is preliminary data.</text>
</comment>
<dbReference type="EMBL" id="JACHND010000001">
    <property type="protein sequence ID" value="MBB4702903.1"/>
    <property type="molecule type" value="Genomic_DNA"/>
</dbReference>
<organism evidence="1 2">
    <name type="scientific">Sphaerisporangium siamense</name>
    <dbReference type="NCBI Taxonomy" id="795645"/>
    <lineage>
        <taxon>Bacteria</taxon>
        <taxon>Bacillati</taxon>
        <taxon>Actinomycetota</taxon>
        <taxon>Actinomycetes</taxon>
        <taxon>Streptosporangiales</taxon>
        <taxon>Streptosporangiaceae</taxon>
        <taxon>Sphaerisporangium</taxon>
    </lineage>
</organism>
<gene>
    <name evidence="1" type="ORF">BJ982_004447</name>
</gene>
<keyword evidence="2" id="KW-1185">Reference proteome</keyword>
<dbReference type="AlphaFoldDB" id="A0A7W7DCK5"/>
<evidence type="ECO:0000313" key="2">
    <source>
        <dbReference type="Proteomes" id="UP000542210"/>
    </source>
</evidence>
<evidence type="ECO:0000313" key="1">
    <source>
        <dbReference type="EMBL" id="MBB4702903.1"/>
    </source>
</evidence>